<feature type="compositionally biased region" description="Acidic residues" evidence="6">
    <location>
        <begin position="776"/>
        <end position="787"/>
    </location>
</feature>
<dbReference type="GO" id="GO:0005654">
    <property type="term" value="C:nucleoplasm"/>
    <property type="evidence" value="ECO:0007669"/>
    <property type="project" value="TreeGrafter"/>
</dbReference>
<feature type="repeat" description="PPR" evidence="5">
    <location>
        <begin position="1430"/>
        <end position="1460"/>
    </location>
</feature>
<feature type="region of interest" description="Disordered" evidence="6">
    <location>
        <begin position="924"/>
        <end position="966"/>
    </location>
</feature>
<dbReference type="NCBIfam" id="TIGR00756">
    <property type="entry name" value="PPR"/>
    <property type="match status" value="2"/>
</dbReference>
<dbReference type="Pfam" id="PF03715">
    <property type="entry name" value="Noc2"/>
    <property type="match status" value="1"/>
</dbReference>
<dbReference type="Gene3D" id="1.25.40.10">
    <property type="entry name" value="Tetratricopeptide repeat domain"/>
    <property type="match status" value="3"/>
</dbReference>
<dbReference type="OrthoDB" id="10266662at2759"/>
<dbReference type="PROSITE" id="PS51375">
    <property type="entry name" value="PPR"/>
    <property type="match status" value="3"/>
</dbReference>
<feature type="repeat" description="PPR" evidence="5">
    <location>
        <begin position="1287"/>
        <end position="1317"/>
    </location>
</feature>
<dbReference type="Proteomes" id="UP000652761">
    <property type="component" value="Unassembled WGS sequence"/>
</dbReference>
<dbReference type="GO" id="GO:0042273">
    <property type="term" value="P:ribosomal large subunit biogenesis"/>
    <property type="evidence" value="ECO:0007669"/>
    <property type="project" value="TreeGrafter"/>
</dbReference>
<dbReference type="Pfam" id="PF13041">
    <property type="entry name" value="PPR_2"/>
    <property type="match status" value="1"/>
</dbReference>
<dbReference type="InterPro" id="IPR011990">
    <property type="entry name" value="TPR-like_helical_dom_sf"/>
</dbReference>
<dbReference type="PANTHER" id="PTHR12687:SF4">
    <property type="entry name" value="NUCLEOLAR COMPLEX PROTEIN 2 HOMOLOG"/>
    <property type="match status" value="1"/>
</dbReference>
<comment type="caution">
    <text evidence="7">The sequence shown here is derived from an EMBL/GenBank/DDBJ whole genome shotgun (WGS) entry which is preliminary data.</text>
</comment>
<evidence type="ECO:0008006" key="9">
    <source>
        <dbReference type="Google" id="ProtNLM"/>
    </source>
</evidence>
<organism evidence="7 8">
    <name type="scientific">Colocasia esculenta</name>
    <name type="common">Wild taro</name>
    <name type="synonym">Arum esculentum</name>
    <dbReference type="NCBI Taxonomy" id="4460"/>
    <lineage>
        <taxon>Eukaryota</taxon>
        <taxon>Viridiplantae</taxon>
        <taxon>Streptophyta</taxon>
        <taxon>Embryophyta</taxon>
        <taxon>Tracheophyta</taxon>
        <taxon>Spermatophyta</taxon>
        <taxon>Magnoliopsida</taxon>
        <taxon>Liliopsida</taxon>
        <taxon>Araceae</taxon>
        <taxon>Aroideae</taxon>
        <taxon>Colocasieae</taxon>
        <taxon>Colocasia</taxon>
    </lineage>
</organism>
<feature type="compositionally biased region" description="Low complexity" evidence="6">
    <location>
        <begin position="849"/>
        <end position="868"/>
    </location>
</feature>
<keyword evidence="4" id="KW-0539">Nucleus</keyword>
<reference evidence="7" key="1">
    <citation type="submission" date="2017-07" db="EMBL/GenBank/DDBJ databases">
        <title>Taro Niue Genome Assembly and Annotation.</title>
        <authorList>
            <person name="Atibalentja N."/>
            <person name="Keating K."/>
            <person name="Fields C.J."/>
        </authorList>
    </citation>
    <scope>NUCLEOTIDE SEQUENCE</scope>
    <source>
        <strain evidence="7">Niue_2</strain>
        <tissue evidence="7">Leaf</tissue>
    </source>
</reference>
<comment type="subcellular location">
    <subcellularLocation>
        <location evidence="1">Nucleus</location>
    </subcellularLocation>
</comment>
<dbReference type="FunFam" id="1.25.40.10:FF:000348">
    <property type="entry name" value="Pentatricopeptide repeat-containing protein chloroplastic"/>
    <property type="match status" value="1"/>
</dbReference>
<dbReference type="EMBL" id="NMUH01000472">
    <property type="protein sequence ID" value="MQL79713.1"/>
    <property type="molecule type" value="Genomic_DNA"/>
</dbReference>
<evidence type="ECO:0000256" key="6">
    <source>
        <dbReference type="SAM" id="MobiDB-lite"/>
    </source>
</evidence>
<evidence type="ECO:0000313" key="8">
    <source>
        <dbReference type="Proteomes" id="UP000652761"/>
    </source>
</evidence>
<dbReference type="InterPro" id="IPR002885">
    <property type="entry name" value="PPR_rpt"/>
</dbReference>
<gene>
    <name evidence="7" type="ORF">Taro_012165</name>
</gene>
<protein>
    <recommendedName>
        <fullName evidence="9">Pentatricopeptide repeat-containing protein</fullName>
    </recommendedName>
</protein>
<keyword evidence="8" id="KW-1185">Reference proteome</keyword>
<dbReference type="FunFam" id="1.25.40.10:FF:001093">
    <property type="entry name" value="Pentatricopeptide repeat-containing protein At2g34400"/>
    <property type="match status" value="1"/>
</dbReference>
<feature type="region of interest" description="Disordered" evidence="6">
    <location>
        <begin position="1"/>
        <end position="130"/>
    </location>
</feature>
<dbReference type="GO" id="GO:0005730">
    <property type="term" value="C:nucleolus"/>
    <property type="evidence" value="ECO:0007669"/>
    <property type="project" value="TreeGrafter"/>
</dbReference>
<dbReference type="Pfam" id="PF01535">
    <property type="entry name" value="PPR"/>
    <property type="match status" value="5"/>
</dbReference>
<evidence type="ECO:0000256" key="4">
    <source>
        <dbReference type="ARBA" id="ARBA00023242"/>
    </source>
</evidence>
<proteinExistence type="inferred from homology"/>
<dbReference type="InterPro" id="IPR046848">
    <property type="entry name" value="E_motif"/>
</dbReference>
<dbReference type="PANTHER" id="PTHR12687">
    <property type="entry name" value="NUCLEOLAR COMPLEX 2 AND RAD4-RELATED"/>
    <property type="match status" value="1"/>
</dbReference>
<feature type="compositionally biased region" description="Basic residues" evidence="6">
    <location>
        <begin position="807"/>
        <end position="817"/>
    </location>
</feature>
<evidence type="ECO:0000256" key="3">
    <source>
        <dbReference type="ARBA" id="ARBA00022737"/>
    </source>
</evidence>
<comment type="similarity">
    <text evidence="2">Belongs to the NOC2 family.</text>
</comment>
<evidence type="ECO:0000256" key="2">
    <source>
        <dbReference type="ARBA" id="ARBA00005907"/>
    </source>
</evidence>
<evidence type="ECO:0000256" key="5">
    <source>
        <dbReference type="PROSITE-ProRule" id="PRU00708"/>
    </source>
</evidence>
<feature type="compositionally biased region" description="Acidic residues" evidence="6">
    <location>
        <begin position="827"/>
        <end position="848"/>
    </location>
</feature>
<dbReference type="GO" id="GO:0030690">
    <property type="term" value="C:Noc1p-Noc2p complex"/>
    <property type="evidence" value="ECO:0007669"/>
    <property type="project" value="TreeGrafter"/>
</dbReference>
<dbReference type="GO" id="GO:0030691">
    <property type="term" value="C:Noc2p-Noc3p complex"/>
    <property type="evidence" value="ECO:0007669"/>
    <property type="project" value="TreeGrafter"/>
</dbReference>
<evidence type="ECO:0000256" key="1">
    <source>
        <dbReference type="ARBA" id="ARBA00004123"/>
    </source>
</evidence>
<dbReference type="Pfam" id="PF20431">
    <property type="entry name" value="E_motif"/>
    <property type="match status" value="1"/>
</dbReference>
<sequence>MPRRNPTHPGDPSPTPARASGVGFQRRASFRPVVKAAPRRRQGGFRRSPKWAAYLGWEKATQGDAKAHKAAQGGDRIPTYIPPSAPIPPPPSPQSLPATGRVTQQLSPEELSPEEEEPLPSASRRRRRSQKFVGNQFHGHAALLVSSISKTAISGSVLRGQLELSLYVLSEDPEFYQFLKDHDKELLDFNDEGLDEEGETDIEGVDTQNLKRRPLDEQDIETDLDGEEPQFPTKEMHASTRKVITTLMVDSWCTGIKDRKLSAIHSLLRAFRSACHYGDDDLNEASPALSIVSSSVFNRIMLFVLNEMDKALRELLKLPNSGGKRETIRDLMCTKAWKKYGNLVKLYLGNVLHVLNQMTDEQMISFTIKRIKSSSVFLAAFPTLLRKYIKVVLHFWGTGGGALQVVSFLFLRDVCVRLGPDCVETCLKGMYKAYVSNCKIKGKYASSSKLQHLQFLGNCVAELCGVDLSSAYQCAFIFIRQLSTVLRGTLTEKTNVKHNDKNKGKSRKMKGAENATGSKKAYLKVYDWQFLSCLELWTGVICAYSSEPDFQLLAYPLSQIIFGVARLVPTARYLPIRLRCARMLNHISSSTSSYFPVSLLLLDMLELKELNSLPDGGVGKAVDLLTRKLVGKPTLKTRAFQEACIHAVVEQLAEHLAQWSYSIAFFELSFISAVRLRSFCKSTKSERFRKEIKELIRQVEANAEFVNARRGSVKFSPNNPAVASFLQVEKEAGTSPLSHFVADLHLRAQQRNDSMVKSSVLVGAKSSMFSSRMSEPADEDDDVGSDEEGAAIFSSSWLPGPNASHAKSQRPKKHQRQKRDSGLDSEVATEEDVVEDLILSSDDDEELGEGFLNPSARPSPSALSPSTSGVRPIVVLPHPTGQHRVLRRPHRCPAVASTVSSAGRSPLSTVSSAGRSLLSTVSSACRSPPHHCAAAPSTVSSAGRSPPHSCAAAPPSPPKLVEEHWEQKGQAPPGCRCCFPERLEKIMLQPDLTSVREKQMEYLRKLKKRGKSFEDENKKMNLFLLWAKGGLGLGQSKPNPLTVLAFVLATVWDFKMSGVVNEDEFEWGQLRLCSMFYGVESNLCTPAAGPIMSSSSSSSKALQQLLFHMLQRCRSMRQLLQLHGLVVVNGFSQKNFILAKLLSFCVINAGELGVDHASLVLRCVTRPSATLINQMIRGYSLSNNPHESVILYKRWCAGVEWQVAAASSREREVEVSAQQPNSFTYSFVLAACARAHLLREGEQVHARLVPSGFGANAFVRTNLINMYSVSGAMEEARMLFDDMPLRNVVSWNVMLAGYLLSGNIAPAFEFFESMPQRDTFSWTSMIAGCAQTGRSERALALFEDMLRAHVDIDQVTMVAVLSACADLGDLDLGRRIHRYVMDERCCRRRRSWSCRKRRLISLDNSLINMYAKCGAIEEAYKVFWEMPRRDTVSWNTMIMGLAMHGRAGEVLRVFRRMSEDDADGERPDELTLLAVLCACSYMGWVSQGLHYFDRMIGCGICPRIEHYGCMVDMLSRAGLLTEAQELIKQMPMVPNDVVWGALLSGCIIHHRDLKLANSVVLHTLMELEEPDRVAGHLAALSNMFATAMRWRDALQLRTTMTEMRMRKPPGCSWIIYRSGRPQTWSY</sequence>
<accession>A0A843UET3</accession>
<evidence type="ECO:0000313" key="7">
    <source>
        <dbReference type="EMBL" id="MQL79713.1"/>
    </source>
</evidence>
<feature type="compositionally biased region" description="Pro residues" evidence="6">
    <location>
        <begin position="80"/>
        <end position="94"/>
    </location>
</feature>
<keyword evidence="3" id="KW-0677">Repeat</keyword>
<name>A0A843UET3_COLES</name>
<feature type="region of interest" description="Disordered" evidence="6">
    <location>
        <begin position="793"/>
        <end position="871"/>
    </location>
</feature>
<feature type="compositionally biased region" description="Basic residues" evidence="6">
    <location>
        <begin position="37"/>
        <end position="49"/>
    </location>
</feature>
<feature type="region of interest" description="Disordered" evidence="6">
    <location>
        <begin position="768"/>
        <end position="787"/>
    </location>
</feature>
<feature type="repeat" description="PPR" evidence="5">
    <location>
        <begin position="1318"/>
        <end position="1352"/>
    </location>
</feature>
<dbReference type="InterPro" id="IPR005343">
    <property type="entry name" value="Noc2"/>
</dbReference>